<dbReference type="PANTHER" id="PTHR23514:SF3">
    <property type="entry name" value="BYPASS OF STOP CODON PROTEIN 6"/>
    <property type="match status" value="1"/>
</dbReference>
<keyword evidence="5 7" id="KW-1133">Transmembrane helix</keyword>
<feature type="transmembrane region" description="Helical" evidence="7">
    <location>
        <begin position="356"/>
        <end position="376"/>
    </location>
</feature>
<evidence type="ECO:0000256" key="6">
    <source>
        <dbReference type="ARBA" id="ARBA00023136"/>
    </source>
</evidence>
<protein>
    <submittedName>
        <fullName evidence="9">MFS transporter</fullName>
    </submittedName>
</protein>
<evidence type="ECO:0000256" key="4">
    <source>
        <dbReference type="ARBA" id="ARBA00022692"/>
    </source>
</evidence>
<comment type="similarity">
    <text evidence="2">Belongs to the major facilitator superfamily.</text>
</comment>
<dbReference type="PROSITE" id="PS50850">
    <property type="entry name" value="MFS"/>
    <property type="match status" value="1"/>
</dbReference>
<evidence type="ECO:0000313" key="9">
    <source>
        <dbReference type="EMBL" id="MBO8443877.1"/>
    </source>
</evidence>
<feature type="transmembrane region" description="Helical" evidence="7">
    <location>
        <begin position="240"/>
        <end position="261"/>
    </location>
</feature>
<feature type="transmembrane region" description="Helical" evidence="7">
    <location>
        <begin position="91"/>
        <end position="116"/>
    </location>
</feature>
<evidence type="ECO:0000256" key="3">
    <source>
        <dbReference type="ARBA" id="ARBA00022448"/>
    </source>
</evidence>
<comment type="caution">
    <text evidence="9">The sequence shown here is derived from an EMBL/GenBank/DDBJ whole genome shotgun (WGS) entry which is preliminary data.</text>
</comment>
<dbReference type="Gene3D" id="1.20.1250.20">
    <property type="entry name" value="MFS general substrate transporter like domains"/>
    <property type="match status" value="2"/>
</dbReference>
<evidence type="ECO:0000256" key="1">
    <source>
        <dbReference type="ARBA" id="ARBA00004127"/>
    </source>
</evidence>
<feature type="domain" description="Major facilitator superfamily (MFS) profile" evidence="8">
    <location>
        <begin position="5"/>
        <end position="382"/>
    </location>
</feature>
<gene>
    <name evidence="9" type="ORF">IAC42_09015</name>
</gene>
<accession>A0A9D9E9M9</accession>
<dbReference type="GO" id="GO:0022857">
    <property type="term" value="F:transmembrane transporter activity"/>
    <property type="evidence" value="ECO:0007669"/>
    <property type="project" value="InterPro"/>
</dbReference>
<reference evidence="9" key="2">
    <citation type="journal article" date="2021" name="PeerJ">
        <title>Extensive microbial diversity within the chicken gut microbiome revealed by metagenomics and culture.</title>
        <authorList>
            <person name="Gilroy R."/>
            <person name="Ravi A."/>
            <person name="Getino M."/>
            <person name="Pursley I."/>
            <person name="Horton D.L."/>
            <person name="Alikhan N.F."/>
            <person name="Baker D."/>
            <person name="Gharbi K."/>
            <person name="Hall N."/>
            <person name="Watson M."/>
            <person name="Adriaenssens E.M."/>
            <person name="Foster-Nyarko E."/>
            <person name="Jarju S."/>
            <person name="Secka A."/>
            <person name="Antonio M."/>
            <person name="Oren A."/>
            <person name="Chaudhuri R.R."/>
            <person name="La Ragione R."/>
            <person name="Hildebrand F."/>
            <person name="Pallen M.J."/>
        </authorList>
    </citation>
    <scope>NUCLEOTIDE SEQUENCE</scope>
    <source>
        <strain evidence="9">11167</strain>
    </source>
</reference>
<dbReference type="Pfam" id="PF07690">
    <property type="entry name" value="MFS_1"/>
    <property type="match status" value="1"/>
</dbReference>
<reference evidence="9" key="1">
    <citation type="submission" date="2020-10" db="EMBL/GenBank/DDBJ databases">
        <authorList>
            <person name="Gilroy R."/>
        </authorList>
    </citation>
    <scope>NUCLEOTIDE SEQUENCE</scope>
    <source>
        <strain evidence="9">11167</strain>
    </source>
</reference>
<evidence type="ECO:0000313" key="10">
    <source>
        <dbReference type="Proteomes" id="UP000823633"/>
    </source>
</evidence>
<dbReference type="GO" id="GO:0016020">
    <property type="term" value="C:membrane"/>
    <property type="evidence" value="ECO:0007669"/>
    <property type="project" value="TreeGrafter"/>
</dbReference>
<evidence type="ECO:0000256" key="5">
    <source>
        <dbReference type="ARBA" id="ARBA00022989"/>
    </source>
</evidence>
<dbReference type="EMBL" id="JADIMU010000062">
    <property type="protein sequence ID" value="MBO8443877.1"/>
    <property type="molecule type" value="Genomic_DNA"/>
</dbReference>
<comment type="subcellular location">
    <subcellularLocation>
        <location evidence="1">Endomembrane system</location>
        <topology evidence="1">Multi-pass membrane protein</topology>
    </subcellularLocation>
</comment>
<feature type="transmembrane region" description="Helical" evidence="7">
    <location>
        <begin position="196"/>
        <end position="220"/>
    </location>
</feature>
<dbReference type="Proteomes" id="UP000823633">
    <property type="component" value="Unassembled WGS sequence"/>
</dbReference>
<evidence type="ECO:0000256" key="2">
    <source>
        <dbReference type="ARBA" id="ARBA00008335"/>
    </source>
</evidence>
<dbReference type="AlphaFoldDB" id="A0A9D9E9M9"/>
<feature type="transmembrane region" description="Helical" evidence="7">
    <location>
        <begin position="128"/>
        <end position="145"/>
    </location>
</feature>
<organism evidence="9 10">
    <name type="scientific">Candidatus Aphodenecus pullistercoris</name>
    <dbReference type="NCBI Taxonomy" id="2840669"/>
    <lineage>
        <taxon>Bacteria</taxon>
        <taxon>Pseudomonadati</taxon>
        <taxon>Spirochaetota</taxon>
        <taxon>Spirochaetia</taxon>
        <taxon>Spirochaetales</taxon>
        <taxon>Candidatus Aphodenecus</taxon>
    </lineage>
</organism>
<feature type="transmembrane region" description="Helical" evidence="7">
    <location>
        <begin position="157"/>
        <end position="175"/>
    </location>
</feature>
<keyword evidence="3" id="KW-0813">Transport</keyword>
<evidence type="ECO:0000259" key="8">
    <source>
        <dbReference type="PROSITE" id="PS50850"/>
    </source>
</evidence>
<feature type="transmembrane region" description="Helical" evidence="7">
    <location>
        <begin position="328"/>
        <end position="350"/>
    </location>
</feature>
<dbReference type="GO" id="GO:0012505">
    <property type="term" value="C:endomembrane system"/>
    <property type="evidence" value="ECO:0007669"/>
    <property type="project" value="UniProtKB-SubCell"/>
</dbReference>
<proteinExistence type="inferred from homology"/>
<feature type="transmembrane region" description="Helical" evidence="7">
    <location>
        <begin position="66"/>
        <end position="85"/>
    </location>
</feature>
<dbReference type="InterPro" id="IPR020846">
    <property type="entry name" value="MFS_dom"/>
</dbReference>
<feature type="transmembrane region" description="Helical" evidence="7">
    <location>
        <begin position="34"/>
        <end position="54"/>
    </location>
</feature>
<dbReference type="InterPro" id="IPR036259">
    <property type="entry name" value="MFS_trans_sf"/>
</dbReference>
<feature type="transmembrane region" description="Helical" evidence="7">
    <location>
        <begin position="295"/>
        <end position="316"/>
    </location>
</feature>
<keyword evidence="6 7" id="KW-0472">Membrane</keyword>
<dbReference type="PANTHER" id="PTHR23514">
    <property type="entry name" value="BYPASS OF STOP CODON PROTEIN 6"/>
    <property type="match status" value="1"/>
</dbReference>
<name>A0A9D9E9M9_9SPIR</name>
<dbReference type="InterPro" id="IPR051788">
    <property type="entry name" value="MFS_Transporter"/>
</dbReference>
<evidence type="ECO:0000256" key="7">
    <source>
        <dbReference type="SAM" id="Phobius"/>
    </source>
</evidence>
<feature type="transmembrane region" description="Helical" evidence="7">
    <location>
        <begin position="273"/>
        <end position="289"/>
    </location>
</feature>
<dbReference type="SUPFAM" id="SSF103473">
    <property type="entry name" value="MFS general substrate transporter"/>
    <property type="match status" value="1"/>
</dbReference>
<keyword evidence="4 7" id="KW-0812">Transmembrane</keyword>
<dbReference type="InterPro" id="IPR011701">
    <property type="entry name" value="MFS"/>
</dbReference>
<sequence>MATVLLLVIYAAFISLGLPDSVLGVAWPLMHTELGAPLSVAGLVNLVVNLGTVISSLLSQRLIRRFGTWRVTWASVILTSLGLLLTSRSHFFWALMVFALPLGLGAGCIDTALNSYVARHYNAMQMNLLHAFWGIGTIVAPILLSRFFESGRSWRDGYLVLALLQAFIFLIVLSSRRLWKDDDQERDSITKEDAKVYSIPALLKVRGAFFSCLAFAFYTMEGTAMLWMASYLVYGKGLDASTAASLSSMVYLGITAGRIATAFIADRVSAKRMIQASQLMIALSIIALLPDAGIWLLYLAIFMIGFSLGPIYPAMVRQTVSFFHPSQSVGIMSLQMCFCYIGNMTIPPLYGLMSDLFGQWLLPVYLLVLLALQAMCTQMKNHLCAR</sequence>